<dbReference type="InterPro" id="IPR047112">
    <property type="entry name" value="RecG/Mfd"/>
</dbReference>
<dbReference type="SMART" id="SM00487">
    <property type="entry name" value="DEXDc"/>
    <property type="match status" value="1"/>
</dbReference>
<dbReference type="Gene3D" id="2.40.50.140">
    <property type="entry name" value="Nucleic acid-binding proteins"/>
    <property type="match status" value="1"/>
</dbReference>
<dbReference type="InterPro" id="IPR027417">
    <property type="entry name" value="P-loop_NTPase"/>
</dbReference>
<dbReference type="PROSITE" id="PS51192">
    <property type="entry name" value="HELICASE_ATP_BIND_1"/>
    <property type="match status" value="1"/>
</dbReference>
<gene>
    <name evidence="11" type="ORF">A2995_00385</name>
</gene>
<dbReference type="GO" id="GO:0016787">
    <property type="term" value="F:hydrolase activity"/>
    <property type="evidence" value="ECO:0007669"/>
    <property type="project" value="UniProtKB-KW"/>
</dbReference>
<keyword evidence="3" id="KW-0378">Hydrolase</keyword>
<dbReference type="GO" id="GO:0003678">
    <property type="term" value="F:DNA helicase activity"/>
    <property type="evidence" value="ECO:0007669"/>
    <property type="project" value="TreeGrafter"/>
</dbReference>
<dbReference type="Pfam" id="PF19833">
    <property type="entry name" value="RecG_dom3_C"/>
    <property type="match status" value="1"/>
</dbReference>
<evidence type="ECO:0000313" key="12">
    <source>
        <dbReference type="Proteomes" id="UP000185809"/>
    </source>
</evidence>
<keyword evidence="2" id="KW-0227">DNA damage</keyword>
<dbReference type="AlphaFoldDB" id="A0A1F6X249"/>
<dbReference type="GO" id="GO:0005524">
    <property type="term" value="F:ATP binding"/>
    <property type="evidence" value="ECO:0007669"/>
    <property type="project" value="UniProtKB-KW"/>
</dbReference>
<keyword evidence="7" id="KW-0234">DNA repair</keyword>
<accession>A0A1F6X249</accession>
<dbReference type="InterPro" id="IPR045562">
    <property type="entry name" value="RecG_dom3_C"/>
</dbReference>
<dbReference type="InterPro" id="IPR012340">
    <property type="entry name" value="NA-bd_OB-fold"/>
</dbReference>
<dbReference type="SMART" id="SM00490">
    <property type="entry name" value="HELICc"/>
    <property type="match status" value="1"/>
</dbReference>
<dbReference type="Pfam" id="PF00270">
    <property type="entry name" value="DEAD"/>
    <property type="match status" value="1"/>
</dbReference>
<evidence type="ECO:0000256" key="6">
    <source>
        <dbReference type="ARBA" id="ARBA00023125"/>
    </source>
</evidence>
<dbReference type="CDD" id="cd04488">
    <property type="entry name" value="RecG_wedge_OBF"/>
    <property type="match status" value="1"/>
</dbReference>
<dbReference type="EMBL" id="MFUP01000005">
    <property type="protein sequence ID" value="OGI88178.1"/>
    <property type="molecule type" value="Genomic_DNA"/>
</dbReference>
<protein>
    <recommendedName>
        <fullName evidence="8">Probable DNA 3'-5' helicase RecG</fullName>
    </recommendedName>
</protein>
<dbReference type="PROSITE" id="PS51194">
    <property type="entry name" value="HELICASE_CTER"/>
    <property type="match status" value="1"/>
</dbReference>
<evidence type="ECO:0000256" key="1">
    <source>
        <dbReference type="ARBA" id="ARBA00022741"/>
    </source>
</evidence>
<dbReference type="Gene3D" id="3.40.50.300">
    <property type="entry name" value="P-loop containing nucleotide triphosphate hydrolases"/>
    <property type="match status" value="2"/>
</dbReference>
<dbReference type="Pfam" id="PF17191">
    <property type="entry name" value="RecG_wedge"/>
    <property type="match status" value="1"/>
</dbReference>
<reference evidence="11 12" key="1">
    <citation type="journal article" date="2016" name="Nat. Commun.">
        <title>Thousands of microbial genomes shed light on interconnected biogeochemical processes in an aquifer system.</title>
        <authorList>
            <person name="Anantharaman K."/>
            <person name="Brown C.T."/>
            <person name="Hug L.A."/>
            <person name="Sharon I."/>
            <person name="Castelle C.J."/>
            <person name="Probst A.J."/>
            <person name="Thomas B.C."/>
            <person name="Singh A."/>
            <person name="Wilkins M.J."/>
            <person name="Karaoz U."/>
            <person name="Brodie E.L."/>
            <person name="Williams K.H."/>
            <person name="Hubbard S.S."/>
            <person name="Banfield J.F."/>
        </authorList>
    </citation>
    <scope>NUCLEOTIDE SEQUENCE [LARGE SCALE GENOMIC DNA]</scope>
</reference>
<proteinExistence type="predicted"/>
<name>A0A1F6X249_9BACT</name>
<evidence type="ECO:0000256" key="8">
    <source>
        <dbReference type="ARBA" id="ARBA00049819"/>
    </source>
</evidence>
<evidence type="ECO:0000256" key="5">
    <source>
        <dbReference type="ARBA" id="ARBA00022840"/>
    </source>
</evidence>
<evidence type="ECO:0000256" key="3">
    <source>
        <dbReference type="ARBA" id="ARBA00022801"/>
    </source>
</evidence>
<dbReference type="SUPFAM" id="SSF50249">
    <property type="entry name" value="Nucleic acid-binding proteins"/>
    <property type="match status" value="1"/>
</dbReference>
<keyword evidence="1" id="KW-0547">Nucleotide-binding</keyword>
<evidence type="ECO:0000313" key="11">
    <source>
        <dbReference type="EMBL" id="OGI88178.1"/>
    </source>
</evidence>
<dbReference type="NCBIfam" id="NF008168">
    <property type="entry name" value="PRK10917.2-2"/>
    <property type="match status" value="1"/>
</dbReference>
<dbReference type="InterPro" id="IPR014001">
    <property type="entry name" value="Helicase_ATP-bd"/>
</dbReference>
<feature type="domain" description="Helicase ATP-binding" evidence="9">
    <location>
        <begin position="279"/>
        <end position="462"/>
    </location>
</feature>
<evidence type="ECO:0000256" key="4">
    <source>
        <dbReference type="ARBA" id="ARBA00022806"/>
    </source>
</evidence>
<dbReference type="Proteomes" id="UP000185809">
    <property type="component" value="Unassembled WGS sequence"/>
</dbReference>
<dbReference type="GO" id="GO:0003677">
    <property type="term" value="F:DNA binding"/>
    <property type="evidence" value="ECO:0007669"/>
    <property type="project" value="UniProtKB-KW"/>
</dbReference>
<dbReference type="InterPro" id="IPR033454">
    <property type="entry name" value="RecG_wedge"/>
</dbReference>
<comment type="caution">
    <text evidence="11">The sequence shown here is derived from an EMBL/GenBank/DDBJ whole genome shotgun (WGS) entry which is preliminary data.</text>
</comment>
<dbReference type="InterPro" id="IPR001650">
    <property type="entry name" value="Helicase_C-like"/>
</dbReference>
<dbReference type="GO" id="GO:0006281">
    <property type="term" value="P:DNA repair"/>
    <property type="evidence" value="ECO:0007669"/>
    <property type="project" value="UniProtKB-KW"/>
</dbReference>
<dbReference type="InterPro" id="IPR011545">
    <property type="entry name" value="DEAD/DEAH_box_helicase_dom"/>
</dbReference>
<sequence length="712" mass="81189">MQLLSPLRDIFRLNETQKRALSRANLETIVDLLFYFPSRYSNPSEIKQIRDVKIGENVTLSGKISKLRTRKAWKRKIPMGEGYLEDLSGKIKIIWFNQAYLAKMTQEGQTVQLTGKITGGKNGVYLANPELEKNVEQSIWNSSANNQLGYPLYPEKRGLTSRWIYHSIKKILVNNLVKEIKDYLPKEMLKKYNLPSLKTALIWIHSPQNKNDALSARKRFAFEEVFFIQLKRQHDRLEYKKNKSFAIDSVEKDIKNFISRFDFELTKSQQKAIDYILNDIKKSHPMSRLLEGDVGSGKTAVAASISYAVIRNHPLKQDFGNLQVAYMAPTEVLANQLYESFIQYFKHLNINIGLITSSGCKKFPSKVKPGGWTNIPRAQLLKWVANGEIPILIGTHSLIQKTVKFKNLALVIIDEQHRFGTNQRSKLVRKDGFAPHFLSMTATPIPRTLALTIFGDLDLTLLDEMPLGRKPVITEIVVPEKRNKAYEEIKLELKKGRQVYVICPRIEEPDPNKEMALNVKSVTAEAKRLEKEVFPKERIAILHSKMTKIKKEEVMKDFSAGEINILVATSVIEVGINVPNATVILIEGAERFGLAQLHQLRGRVLRSEHQAYCYIFSDTKGQKSLDRLKALKTAKNGFELSELDLELRGAGELLGTKQWGISDIGMEAIKNIKMVEAARNEAQEMIKQDPELDSHPELKKVLVSKNLNLHFE</sequence>
<keyword evidence="4" id="KW-0347">Helicase</keyword>
<dbReference type="PANTHER" id="PTHR47964:SF1">
    <property type="entry name" value="ATP-DEPENDENT DNA HELICASE HOMOLOG RECG, CHLOROPLASTIC"/>
    <property type="match status" value="1"/>
</dbReference>
<evidence type="ECO:0000256" key="7">
    <source>
        <dbReference type="ARBA" id="ARBA00023204"/>
    </source>
</evidence>
<dbReference type="SUPFAM" id="SSF52540">
    <property type="entry name" value="P-loop containing nucleoside triphosphate hydrolases"/>
    <property type="match status" value="2"/>
</dbReference>
<organism evidence="11 12">
    <name type="scientific">Candidatus Nomurabacteria bacterium RIFCSPLOWO2_01_FULL_33_24</name>
    <dbReference type="NCBI Taxonomy" id="1801765"/>
    <lineage>
        <taxon>Bacteria</taxon>
        <taxon>Candidatus Nomuraibacteriota</taxon>
    </lineage>
</organism>
<evidence type="ECO:0000259" key="9">
    <source>
        <dbReference type="PROSITE" id="PS51192"/>
    </source>
</evidence>
<evidence type="ECO:0000259" key="10">
    <source>
        <dbReference type="PROSITE" id="PS51194"/>
    </source>
</evidence>
<dbReference type="Pfam" id="PF00271">
    <property type="entry name" value="Helicase_C"/>
    <property type="match status" value="1"/>
</dbReference>
<evidence type="ECO:0000256" key="2">
    <source>
        <dbReference type="ARBA" id="ARBA00022763"/>
    </source>
</evidence>
<keyword evidence="5" id="KW-0067">ATP-binding</keyword>
<dbReference type="PANTHER" id="PTHR47964">
    <property type="entry name" value="ATP-DEPENDENT DNA HELICASE HOMOLOG RECG, CHLOROPLASTIC"/>
    <property type="match status" value="1"/>
</dbReference>
<feature type="domain" description="Helicase C-terminal" evidence="10">
    <location>
        <begin position="481"/>
        <end position="646"/>
    </location>
</feature>
<keyword evidence="6" id="KW-0238">DNA-binding</keyword>